<dbReference type="GO" id="GO:0046983">
    <property type="term" value="F:protein dimerization activity"/>
    <property type="evidence" value="ECO:0007669"/>
    <property type="project" value="InterPro"/>
</dbReference>
<evidence type="ECO:0000256" key="3">
    <source>
        <dbReference type="ARBA" id="ARBA00023015"/>
    </source>
</evidence>
<evidence type="ECO:0000259" key="8">
    <source>
        <dbReference type="PROSITE" id="PS51054"/>
    </source>
</evidence>
<feature type="domain" description="Orange" evidence="8">
    <location>
        <begin position="94"/>
        <end position="126"/>
    </location>
</feature>
<dbReference type="PROSITE" id="PS50888">
    <property type="entry name" value="BHLH"/>
    <property type="match status" value="1"/>
</dbReference>
<sequence>MAPSNSCLVHRKEERLPAKDKNKLRKPVVEKMRRDRINSSIEQLKVLLEREFQRHQPNSKLEKADILEVAVSYLKQQRQMEGYAFGLKNPELDFNTGYLRCLREALYFLSLCGPERETQTQLIKHFCKVHALADATRPTATAQGPPPASPCLRSKKPLANKTPPGVSATLWRPW</sequence>
<feature type="compositionally biased region" description="Basic and acidic residues" evidence="6">
    <location>
        <begin position="10"/>
        <end position="21"/>
    </location>
</feature>
<dbReference type="OrthoDB" id="6085656at2759"/>
<name>A0A6J0V687_9SAUR</name>
<dbReference type="RefSeq" id="XP_020666084.2">
    <property type="nucleotide sequence ID" value="XM_020810425.2"/>
</dbReference>
<dbReference type="GO" id="GO:0005634">
    <property type="term" value="C:nucleus"/>
    <property type="evidence" value="ECO:0007669"/>
    <property type="project" value="UniProtKB-SubCell"/>
</dbReference>
<organism evidence="9 10">
    <name type="scientific">Pogona vitticeps</name>
    <name type="common">central bearded dragon</name>
    <dbReference type="NCBI Taxonomy" id="103695"/>
    <lineage>
        <taxon>Eukaryota</taxon>
        <taxon>Metazoa</taxon>
        <taxon>Chordata</taxon>
        <taxon>Craniata</taxon>
        <taxon>Vertebrata</taxon>
        <taxon>Euteleostomi</taxon>
        <taxon>Lepidosauria</taxon>
        <taxon>Squamata</taxon>
        <taxon>Bifurcata</taxon>
        <taxon>Unidentata</taxon>
        <taxon>Episquamata</taxon>
        <taxon>Toxicofera</taxon>
        <taxon>Iguania</taxon>
        <taxon>Acrodonta</taxon>
        <taxon>Agamidae</taxon>
        <taxon>Amphibolurinae</taxon>
        <taxon>Pogona</taxon>
    </lineage>
</organism>
<dbReference type="Proteomes" id="UP001652642">
    <property type="component" value="Chromosome 7"/>
</dbReference>
<keyword evidence="2" id="KW-0678">Repressor</keyword>
<comment type="subcellular location">
    <subcellularLocation>
        <location evidence="1">Nucleus</location>
    </subcellularLocation>
</comment>
<dbReference type="InterPro" id="IPR011598">
    <property type="entry name" value="bHLH_dom"/>
</dbReference>
<evidence type="ECO:0000259" key="7">
    <source>
        <dbReference type="PROSITE" id="PS50888"/>
    </source>
</evidence>
<dbReference type="GeneID" id="110088236"/>
<gene>
    <name evidence="10" type="primary">LOC110088236</name>
</gene>
<feature type="region of interest" description="Disordered" evidence="6">
    <location>
        <begin position="138"/>
        <end position="174"/>
    </location>
</feature>
<dbReference type="GO" id="GO:0048513">
    <property type="term" value="P:animal organ development"/>
    <property type="evidence" value="ECO:0007669"/>
    <property type="project" value="UniProtKB-ARBA"/>
</dbReference>
<evidence type="ECO:0000313" key="9">
    <source>
        <dbReference type="Proteomes" id="UP001652642"/>
    </source>
</evidence>
<dbReference type="GO" id="GO:0006355">
    <property type="term" value="P:regulation of DNA-templated transcription"/>
    <property type="evidence" value="ECO:0007669"/>
    <property type="project" value="InterPro"/>
</dbReference>
<protein>
    <submittedName>
        <fullName evidence="10">Transcription factor HES-5-like</fullName>
    </submittedName>
</protein>
<dbReference type="Pfam" id="PF00010">
    <property type="entry name" value="HLH"/>
    <property type="match status" value="1"/>
</dbReference>
<dbReference type="GO" id="GO:0097150">
    <property type="term" value="P:neuronal stem cell population maintenance"/>
    <property type="evidence" value="ECO:0007669"/>
    <property type="project" value="UniProtKB-ARBA"/>
</dbReference>
<proteinExistence type="predicted"/>
<keyword evidence="5" id="KW-0539">Nucleus</keyword>
<evidence type="ECO:0000256" key="4">
    <source>
        <dbReference type="ARBA" id="ARBA00023163"/>
    </source>
</evidence>
<dbReference type="GO" id="GO:0007399">
    <property type="term" value="P:nervous system development"/>
    <property type="evidence" value="ECO:0007669"/>
    <property type="project" value="UniProtKB-KW"/>
</dbReference>
<dbReference type="KEGG" id="pvt:110088236"/>
<dbReference type="PROSITE" id="PS51054">
    <property type="entry name" value="ORANGE"/>
    <property type="match status" value="1"/>
</dbReference>
<evidence type="ECO:0000256" key="5">
    <source>
        <dbReference type="ARBA" id="ARBA00023242"/>
    </source>
</evidence>
<dbReference type="InterPro" id="IPR050370">
    <property type="entry name" value="HES_HEY"/>
</dbReference>
<evidence type="ECO:0000256" key="6">
    <source>
        <dbReference type="SAM" id="MobiDB-lite"/>
    </source>
</evidence>
<evidence type="ECO:0000256" key="2">
    <source>
        <dbReference type="ARBA" id="ARBA00022491"/>
    </source>
</evidence>
<dbReference type="PANTHER" id="PTHR10985">
    <property type="entry name" value="BASIC HELIX-LOOP-HELIX TRANSCRIPTION FACTOR, HES-RELATED"/>
    <property type="match status" value="1"/>
</dbReference>
<feature type="region of interest" description="Disordered" evidence="6">
    <location>
        <begin position="1"/>
        <end position="21"/>
    </location>
</feature>
<feature type="domain" description="BHLH" evidence="7">
    <location>
        <begin position="21"/>
        <end position="77"/>
    </location>
</feature>
<dbReference type="GO" id="GO:0003677">
    <property type="term" value="F:DNA binding"/>
    <property type="evidence" value="ECO:0007669"/>
    <property type="project" value="UniProtKB-KW"/>
</dbReference>
<reference evidence="10" key="1">
    <citation type="submission" date="2025-08" db="UniProtKB">
        <authorList>
            <consortium name="RefSeq"/>
        </authorList>
    </citation>
    <scope>IDENTIFICATION</scope>
</reference>
<dbReference type="SUPFAM" id="SSF47459">
    <property type="entry name" value="HLH, helix-loop-helix DNA-binding domain"/>
    <property type="match status" value="1"/>
</dbReference>
<dbReference type="InterPro" id="IPR036638">
    <property type="entry name" value="HLH_DNA-bd_sf"/>
</dbReference>
<dbReference type="AlphaFoldDB" id="A0A6J0V687"/>
<keyword evidence="4" id="KW-0804">Transcription</keyword>
<dbReference type="InParanoid" id="A0A6J0V687"/>
<dbReference type="CDD" id="cd11461">
    <property type="entry name" value="bHLH-O_HES5"/>
    <property type="match status" value="1"/>
</dbReference>
<evidence type="ECO:0000313" key="10">
    <source>
        <dbReference type="RefSeq" id="XP_020666084.2"/>
    </source>
</evidence>
<dbReference type="GO" id="GO:0030154">
    <property type="term" value="P:cell differentiation"/>
    <property type="evidence" value="ECO:0007669"/>
    <property type="project" value="UniProtKB-KW"/>
</dbReference>
<dbReference type="InterPro" id="IPR003650">
    <property type="entry name" value="Orange_dom"/>
</dbReference>
<dbReference type="Gene3D" id="4.10.280.10">
    <property type="entry name" value="Helix-loop-helix DNA-binding domain"/>
    <property type="match status" value="1"/>
</dbReference>
<dbReference type="GO" id="GO:0045596">
    <property type="term" value="P:negative regulation of cell differentiation"/>
    <property type="evidence" value="ECO:0007669"/>
    <property type="project" value="UniProtKB-ARBA"/>
</dbReference>
<accession>A0A6J0V687</accession>
<keyword evidence="3" id="KW-0805">Transcription regulation</keyword>
<dbReference type="SMART" id="SM00353">
    <property type="entry name" value="HLH"/>
    <property type="match status" value="1"/>
</dbReference>
<evidence type="ECO:0000256" key="1">
    <source>
        <dbReference type="ARBA" id="ARBA00004123"/>
    </source>
</evidence>
<keyword evidence="9" id="KW-1185">Reference proteome</keyword>